<gene>
    <name evidence="1" type="ORF">AXF42_Ash005756</name>
</gene>
<dbReference type="Proteomes" id="UP000236161">
    <property type="component" value="Unassembled WGS sequence"/>
</dbReference>
<sequence length="182" mass="20659">MDGSVEQRSTESIKITMLQHEQVFKQQVHELHRLYEVQKKLMAELRSRDMKVSSLLAKDKLQSSTSTSETSHSCHFSAGNQSNSAVKSGQNLLNRFSPATTVSNYFSESFFSEGEGRESCSEEDCNLDLTLSIGCNSDKKKRETWEKIANESSHLLEWSAGFDAESLKRPQWLFQALNLNRT</sequence>
<dbReference type="EMBL" id="KZ451895">
    <property type="protein sequence ID" value="PKA65422.1"/>
    <property type="molecule type" value="Genomic_DNA"/>
</dbReference>
<evidence type="ECO:0000313" key="1">
    <source>
        <dbReference type="EMBL" id="PKA65422.1"/>
    </source>
</evidence>
<evidence type="ECO:0000313" key="2">
    <source>
        <dbReference type="Proteomes" id="UP000236161"/>
    </source>
</evidence>
<dbReference type="AlphaFoldDB" id="A0A2I0BCA8"/>
<dbReference type="PANTHER" id="PTHR33167">
    <property type="entry name" value="TRANSCRIPTION FACTOR, PUTATIVE (DUF863)-RELATED"/>
    <property type="match status" value="1"/>
</dbReference>
<accession>A0A2I0BCA8</accession>
<dbReference type="PANTHER" id="PTHR33167:SF26">
    <property type="entry name" value="EXPRESSED PROTEIN"/>
    <property type="match status" value="1"/>
</dbReference>
<protein>
    <submittedName>
        <fullName evidence="1">Uncharacterized protein</fullName>
    </submittedName>
</protein>
<keyword evidence="2" id="KW-1185">Reference proteome</keyword>
<proteinExistence type="predicted"/>
<dbReference type="OrthoDB" id="1928288at2759"/>
<name>A0A2I0BCA8_9ASPA</name>
<organism evidence="1 2">
    <name type="scientific">Apostasia shenzhenica</name>
    <dbReference type="NCBI Taxonomy" id="1088818"/>
    <lineage>
        <taxon>Eukaryota</taxon>
        <taxon>Viridiplantae</taxon>
        <taxon>Streptophyta</taxon>
        <taxon>Embryophyta</taxon>
        <taxon>Tracheophyta</taxon>
        <taxon>Spermatophyta</taxon>
        <taxon>Magnoliopsida</taxon>
        <taxon>Liliopsida</taxon>
        <taxon>Asparagales</taxon>
        <taxon>Orchidaceae</taxon>
        <taxon>Apostasioideae</taxon>
        <taxon>Apostasia</taxon>
    </lineage>
</organism>
<reference evidence="1 2" key="1">
    <citation type="journal article" date="2017" name="Nature">
        <title>The Apostasia genome and the evolution of orchids.</title>
        <authorList>
            <person name="Zhang G.Q."/>
            <person name="Liu K.W."/>
            <person name="Li Z."/>
            <person name="Lohaus R."/>
            <person name="Hsiao Y.Y."/>
            <person name="Niu S.C."/>
            <person name="Wang J.Y."/>
            <person name="Lin Y.C."/>
            <person name="Xu Q."/>
            <person name="Chen L.J."/>
            <person name="Yoshida K."/>
            <person name="Fujiwara S."/>
            <person name="Wang Z.W."/>
            <person name="Zhang Y.Q."/>
            <person name="Mitsuda N."/>
            <person name="Wang M."/>
            <person name="Liu G.H."/>
            <person name="Pecoraro L."/>
            <person name="Huang H.X."/>
            <person name="Xiao X.J."/>
            <person name="Lin M."/>
            <person name="Wu X.Y."/>
            <person name="Wu W.L."/>
            <person name="Chen Y.Y."/>
            <person name="Chang S.B."/>
            <person name="Sakamoto S."/>
            <person name="Ohme-Takagi M."/>
            <person name="Yagi M."/>
            <person name="Zeng S.J."/>
            <person name="Shen C.Y."/>
            <person name="Yeh C.M."/>
            <person name="Luo Y.B."/>
            <person name="Tsai W.C."/>
            <person name="Van de Peer Y."/>
            <person name="Liu Z.J."/>
        </authorList>
    </citation>
    <scope>NUCLEOTIDE SEQUENCE [LARGE SCALE GENOMIC DNA]</scope>
    <source>
        <strain evidence="2">cv. Shenzhen</strain>
        <tissue evidence="1">Stem</tissue>
    </source>
</reference>
<dbReference type="STRING" id="1088818.A0A2I0BCA8"/>